<dbReference type="AlphaFoldDB" id="A0A3P1Y6V7"/>
<organism evidence="2 3">
    <name type="scientific">Escherichia coli</name>
    <dbReference type="NCBI Taxonomy" id="562"/>
    <lineage>
        <taxon>Bacteria</taxon>
        <taxon>Pseudomonadati</taxon>
        <taxon>Pseudomonadota</taxon>
        <taxon>Gammaproteobacteria</taxon>
        <taxon>Enterobacterales</taxon>
        <taxon>Enterobacteriaceae</taxon>
        <taxon>Escherichia</taxon>
    </lineage>
</organism>
<dbReference type="Gene3D" id="2.60.40.2070">
    <property type="match status" value="1"/>
</dbReference>
<dbReference type="PANTHER" id="PTHR30451">
    <property type="entry name" value="OUTER MEMBRANE USHER PROTEIN"/>
    <property type="match status" value="1"/>
</dbReference>
<feature type="domain" description="PapC-like C-terminal" evidence="1">
    <location>
        <begin position="27"/>
        <end position="89"/>
    </location>
</feature>
<name>A0A3P1Y6V7_ECOLX</name>
<feature type="non-terminal residue" evidence="2">
    <location>
        <position position="1"/>
    </location>
</feature>
<reference evidence="2 3" key="1">
    <citation type="submission" date="2018-11" db="EMBL/GenBank/DDBJ databases">
        <title>Enterobacteriaceae from Patient.</title>
        <authorList>
            <person name="Shen C."/>
            <person name="Yang Y."/>
            <person name="Tian G."/>
        </authorList>
    </citation>
    <scope>NUCLEOTIDE SEQUENCE [LARGE SCALE GENOMIC DNA]</scope>
    <source>
        <strain evidence="2 3">GBGD28</strain>
    </source>
</reference>
<accession>A0A3P1Y6V7</accession>
<dbReference type="InterPro" id="IPR025949">
    <property type="entry name" value="PapC-like_C"/>
</dbReference>
<dbReference type="PANTHER" id="PTHR30451:SF8">
    <property type="entry name" value="FIMBRIAL USHER PROTEIN"/>
    <property type="match status" value="1"/>
</dbReference>
<dbReference type="GO" id="GO:0009279">
    <property type="term" value="C:cell outer membrane"/>
    <property type="evidence" value="ECO:0007669"/>
    <property type="project" value="TreeGrafter"/>
</dbReference>
<dbReference type="InterPro" id="IPR000015">
    <property type="entry name" value="Fimb_usher"/>
</dbReference>
<evidence type="ECO:0000259" key="1">
    <source>
        <dbReference type="Pfam" id="PF13953"/>
    </source>
</evidence>
<dbReference type="Proteomes" id="UP000271008">
    <property type="component" value="Unassembled WGS sequence"/>
</dbReference>
<gene>
    <name evidence="2" type="ORF">EIA08_29495</name>
</gene>
<proteinExistence type="predicted"/>
<dbReference type="InterPro" id="IPR043142">
    <property type="entry name" value="PapC-like_C_sf"/>
</dbReference>
<dbReference type="GO" id="GO:0015473">
    <property type="term" value="F:fimbrial usher porin activity"/>
    <property type="evidence" value="ECO:0007669"/>
    <property type="project" value="InterPro"/>
</dbReference>
<comment type="caution">
    <text evidence="2">The sequence shown here is derived from an EMBL/GenBank/DDBJ whole genome shotgun (WGS) entry which is preliminary data.</text>
</comment>
<sequence>NGTKMIKQGRGAVGKVGFSAITQRRALLNITLSDGKKLPRGVAIEDSEGNYLTTSVDDGVVFLNNIKPDMVLDIKDEQQSCRIHLTFPEDAPKDVFYETATGECQ</sequence>
<evidence type="ECO:0000313" key="3">
    <source>
        <dbReference type="Proteomes" id="UP000271008"/>
    </source>
</evidence>
<dbReference type="RefSeq" id="WP_286364382.1">
    <property type="nucleotide sequence ID" value="NZ_RQTU01000320.1"/>
</dbReference>
<protein>
    <recommendedName>
        <fullName evidence="1">PapC-like C-terminal domain-containing protein</fullName>
    </recommendedName>
</protein>
<dbReference type="EMBL" id="RQTU01000320">
    <property type="protein sequence ID" value="RRD66834.1"/>
    <property type="molecule type" value="Genomic_DNA"/>
</dbReference>
<evidence type="ECO:0000313" key="2">
    <source>
        <dbReference type="EMBL" id="RRD66834.1"/>
    </source>
</evidence>
<dbReference type="Pfam" id="PF13953">
    <property type="entry name" value="PapC_C"/>
    <property type="match status" value="1"/>
</dbReference>
<dbReference type="GO" id="GO:0009297">
    <property type="term" value="P:pilus assembly"/>
    <property type="evidence" value="ECO:0007669"/>
    <property type="project" value="InterPro"/>
</dbReference>